<organism evidence="1 2">
    <name type="scientific">Candidatus Stercoripulliclostridium merdigallinarum</name>
    <dbReference type="NCBI Taxonomy" id="2840951"/>
    <lineage>
        <taxon>Bacteria</taxon>
        <taxon>Bacillati</taxon>
        <taxon>Bacillota</taxon>
        <taxon>Clostridia</taxon>
        <taxon>Eubacteriales</taxon>
        <taxon>Candidatus Stercoripulliclostridium</taxon>
    </lineage>
</organism>
<accession>A0A9D1SHY2</accession>
<evidence type="ECO:0000313" key="2">
    <source>
        <dbReference type="Proteomes" id="UP000824094"/>
    </source>
</evidence>
<dbReference type="Proteomes" id="UP000824094">
    <property type="component" value="Unassembled WGS sequence"/>
</dbReference>
<dbReference type="PROSITE" id="PS51257">
    <property type="entry name" value="PROKAR_LIPOPROTEIN"/>
    <property type="match status" value="1"/>
</dbReference>
<name>A0A9D1SHY2_9FIRM</name>
<protein>
    <recommendedName>
        <fullName evidence="3">Lipoprotein</fullName>
    </recommendedName>
</protein>
<evidence type="ECO:0008006" key="3">
    <source>
        <dbReference type="Google" id="ProtNLM"/>
    </source>
</evidence>
<gene>
    <name evidence="1" type="ORF">IAB05_02820</name>
</gene>
<reference evidence="1" key="2">
    <citation type="journal article" date="2021" name="PeerJ">
        <title>Extensive microbial diversity within the chicken gut microbiome revealed by metagenomics and culture.</title>
        <authorList>
            <person name="Gilroy R."/>
            <person name="Ravi A."/>
            <person name="Getino M."/>
            <person name="Pursley I."/>
            <person name="Horton D.L."/>
            <person name="Alikhan N.F."/>
            <person name="Baker D."/>
            <person name="Gharbi K."/>
            <person name="Hall N."/>
            <person name="Watson M."/>
            <person name="Adriaenssens E.M."/>
            <person name="Foster-Nyarko E."/>
            <person name="Jarju S."/>
            <person name="Secka A."/>
            <person name="Antonio M."/>
            <person name="Oren A."/>
            <person name="Chaudhuri R.R."/>
            <person name="La Ragione R."/>
            <person name="Hildebrand F."/>
            <person name="Pallen M.J."/>
        </authorList>
    </citation>
    <scope>NUCLEOTIDE SEQUENCE</scope>
    <source>
        <strain evidence="1">18911</strain>
    </source>
</reference>
<sequence>MRKTAVIVSVLILVSLFGVLALSGCTSSADLDERYTAYSEAVTAAKDTQNFYVKYSHSAEPNVTYKLNYSVDSDSKISAVFDKETSGTVSISHEYIYFGHALPDNVPAKDADASDYRTALFKGDEPPVFDVTAEEFLNLPEIFPYVPENFIVGLDLPKEKISPVSGVAFSVTEGVTETFSFTVTDPDSPYYKYCSDGNYIIVRAIQNRLNKISDADGSFSIVMDYAGPKIVMPTF</sequence>
<proteinExistence type="predicted"/>
<reference evidence="1" key="1">
    <citation type="submission" date="2020-10" db="EMBL/GenBank/DDBJ databases">
        <authorList>
            <person name="Gilroy R."/>
        </authorList>
    </citation>
    <scope>NUCLEOTIDE SEQUENCE</scope>
    <source>
        <strain evidence="1">18911</strain>
    </source>
</reference>
<dbReference type="AlphaFoldDB" id="A0A9D1SHY2"/>
<evidence type="ECO:0000313" key="1">
    <source>
        <dbReference type="EMBL" id="HIU60307.1"/>
    </source>
</evidence>
<dbReference type="EMBL" id="DVNF01000083">
    <property type="protein sequence ID" value="HIU60307.1"/>
    <property type="molecule type" value="Genomic_DNA"/>
</dbReference>
<comment type="caution">
    <text evidence="1">The sequence shown here is derived from an EMBL/GenBank/DDBJ whole genome shotgun (WGS) entry which is preliminary data.</text>
</comment>